<evidence type="ECO:0000313" key="1">
    <source>
        <dbReference type="EnsemblPlants" id="AET6Gv20560800.2"/>
    </source>
</evidence>
<keyword evidence="2" id="KW-1185">Reference proteome</keyword>
<proteinExistence type="predicted"/>
<dbReference type="Gramene" id="AET6Gv20560800.2">
    <property type="protein sequence ID" value="AET6Gv20560800.2"/>
    <property type="gene ID" value="AET6Gv20560800"/>
</dbReference>
<reference evidence="2" key="1">
    <citation type="journal article" date="2014" name="Science">
        <title>Ancient hybridizations among the ancestral genomes of bread wheat.</title>
        <authorList>
            <consortium name="International Wheat Genome Sequencing Consortium,"/>
            <person name="Marcussen T."/>
            <person name="Sandve S.R."/>
            <person name="Heier L."/>
            <person name="Spannagl M."/>
            <person name="Pfeifer M."/>
            <person name="Jakobsen K.S."/>
            <person name="Wulff B.B."/>
            <person name="Steuernagel B."/>
            <person name="Mayer K.F."/>
            <person name="Olsen O.A."/>
        </authorList>
    </citation>
    <scope>NUCLEOTIDE SEQUENCE [LARGE SCALE GENOMIC DNA]</scope>
    <source>
        <strain evidence="2">cv. AL8/78</strain>
    </source>
</reference>
<organism evidence="1 2">
    <name type="scientific">Aegilops tauschii subsp. strangulata</name>
    <name type="common">Goatgrass</name>
    <dbReference type="NCBI Taxonomy" id="200361"/>
    <lineage>
        <taxon>Eukaryota</taxon>
        <taxon>Viridiplantae</taxon>
        <taxon>Streptophyta</taxon>
        <taxon>Embryophyta</taxon>
        <taxon>Tracheophyta</taxon>
        <taxon>Spermatophyta</taxon>
        <taxon>Magnoliopsida</taxon>
        <taxon>Liliopsida</taxon>
        <taxon>Poales</taxon>
        <taxon>Poaceae</taxon>
        <taxon>BOP clade</taxon>
        <taxon>Pooideae</taxon>
        <taxon>Triticodae</taxon>
        <taxon>Triticeae</taxon>
        <taxon>Triticinae</taxon>
        <taxon>Aegilops</taxon>
    </lineage>
</organism>
<reference evidence="1" key="4">
    <citation type="submission" date="2019-03" db="UniProtKB">
        <authorList>
            <consortium name="EnsemblPlants"/>
        </authorList>
    </citation>
    <scope>IDENTIFICATION</scope>
</reference>
<reference evidence="2" key="2">
    <citation type="journal article" date="2017" name="Nat. Plants">
        <title>The Aegilops tauschii genome reveals multiple impacts of transposons.</title>
        <authorList>
            <person name="Zhao G."/>
            <person name="Zou C."/>
            <person name="Li K."/>
            <person name="Wang K."/>
            <person name="Li T."/>
            <person name="Gao L."/>
            <person name="Zhang X."/>
            <person name="Wang H."/>
            <person name="Yang Z."/>
            <person name="Liu X."/>
            <person name="Jiang W."/>
            <person name="Mao L."/>
            <person name="Kong X."/>
            <person name="Jiao Y."/>
            <person name="Jia J."/>
        </authorList>
    </citation>
    <scope>NUCLEOTIDE SEQUENCE [LARGE SCALE GENOMIC DNA]</scope>
    <source>
        <strain evidence="2">cv. AL8/78</strain>
    </source>
</reference>
<evidence type="ECO:0000313" key="2">
    <source>
        <dbReference type="Proteomes" id="UP000015105"/>
    </source>
</evidence>
<dbReference type="EnsemblPlants" id="AET6Gv20560800.2">
    <property type="protein sequence ID" value="AET6Gv20560800.2"/>
    <property type="gene ID" value="AET6Gv20560800"/>
</dbReference>
<reference evidence="1" key="5">
    <citation type="journal article" date="2021" name="G3 (Bethesda)">
        <title>Aegilops tauschii genome assembly Aet v5.0 features greater sequence contiguity and improved annotation.</title>
        <authorList>
            <person name="Wang L."/>
            <person name="Zhu T."/>
            <person name="Rodriguez J.C."/>
            <person name="Deal K.R."/>
            <person name="Dubcovsky J."/>
            <person name="McGuire P.E."/>
            <person name="Lux T."/>
            <person name="Spannagl M."/>
            <person name="Mayer K.F.X."/>
            <person name="Baldrich P."/>
            <person name="Meyers B.C."/>
            <person name="Huo N."/>
            <person name="Gu Y.Q."/>
            <person name="Zhou H."/>
            <person name="Devos K.M."/>
            <person name="Bennetzen J.L."/>
            <person name="Unver T."/>
            <person name="Budak H."/>
            <person name="Gulick P.J."/>
            <person name="Galiba G."/>
            <person name="Kalapos B."/>
            <person name="Nelson D.R."/>
            <person name="Li P."/>
            <person name="You F.M."/>
            <person name="Luo M.C."/>
            <person name="Dvorak J."/>
        </authorList>
    </citation>
    <scope>NUCLEOTIDE SEQUENCE [LARGE SCALE GENOMIC DNA]</scope>
    <source>
        <strain evidence="1">cv. AL8/78</strain>
    </source>
</reference>
<protein>
    <submittedName>
        <fullName evidence="1">Uncharacterized protein</fullName>
    </submittedName>
</protein>
<accession>A0A453P0A9</accession>
<dbReference type="Proteomes" id="UP000015105">
    <property type="component" value="Chromosome 6D"/>
</dbReference>
<sequence length="143" mass="16247">SCSLIILKNWLVRLECPTTVLKEDFVAYTENATVARTEAGPHQATSLQQFGLLSQYGHHTQEWSPLLDCSCICQQKMWLPLTFFLNDAYISSGETRRSRGGVGFREMRRLPGHRRPRDATAWPLGKGDFLFTELISTLPLIYA</sequence>
<name>A0A453P0A9_AEGTS</name>
<reference evidence="1" key="3">
    <citation type="journal article" date="2017" name="Nature">
        <title>Genome sequence of the progenitor of the wheat D genome Aegilops tauschii.</title>
        <authorList>
            <person name="Luo M.C."/>
            <person name="Gu Y.Q."/>
            <person name="Puiu D."/>
            <person name="Wang H."/>
            <person name="Twardziok S.O."/>
            <person name="Deal K.R."/>
            <person name="Huo N."/>
            <person name="Zhu T."/>
            <person name="Wang L."/>
            <person name="Wang Y."/>
            <person name="McGuire P.E."/>
            <person name="Liu S."/>
            <person name="Long H."/>
            <person name="Ramasamy R.K."/>
            <person name="Rodriguez J.C."/>
            <person name="Van S.L."/>
            <person name="Yuan L."/>
            <person name="Wang Z."/>
            <person name="Xia Z."/>
            <person name="Xiao L."/>
            <person name="Anderson O.D."/>
            <person name="Ouyang S."/>
            <person name="Liang Y."/>
            <person name="Zimin A.V."/>
            <person name="Pertea G."/>
            <person name="Qi P."/>
            <person name="Bennetzen J.L."/>
            <person name="Dai X."/>
            <person name="Dawson M.W."/>
            <person name="Muller H.G."/>
            <person name="Kugler K."/>
            <person name="Rivarola-Duarte L."/>
            <person name="Spannagl M."/>
            <person name="Mayer K.F.X."/>
            <person name="Lu F.H."/>
            <person name="Bevan M.W."/>
            <person name="Leroy P."/>
            <person name="Li P."/>
            <person name="You F.M."/>
            <person name="Sun Q."/>
            <person name="Liu Z."/>
            <person name="Lyons E."/>
            <person name="Wicker T."/>
            <person name="Salzberg S.L."/>
            <person name="Devos K.M."/>
            <person name="Dvorak J."/>
        </authorList>
    </citation>
    <scope>NUCLEOTIDE SEQUENCE [LARGE SCALE GENOMIC DNA]</scope>
    <source>
        <strain evidence="1">cv. AL8/78</strain>
    </source>
</reference>
<dbReference type="AlphaFoldDB" id="A0A453P0A9"/>